<dbReference type="GO" id="GO:0005634">
    <property type="term" value="C:nucleus"/>
    <property type="evidence" value="ECO:0007669"/>
    <property type="project" value="TreeGrafter"/>
</dbReference>
<dbReference type="GO" id="GO:0070461">
    <property type="term" value="C:SAGA-type complex"/>
    <property type="evidence" value="ECO:0007669"/>
    <property type="project" value="TreeGrafter"/>
</dbReference>
<dbReference type="PROSITE" id="PS50090">
    <property type="entry name" value="MYB_LIKE"/>
    <property type="match status" value="1"/>
</dbReference>
<proteinExistence type="predicted"/>
<dbReference type="SMART" id="SM00717">
    <property type="entry name" value="SANT"/>
    <property type="match status" value="1"/>
</dbReference>
<protein>
    <submittedName>
        <fullName evidence="1">Uncharacterized protein</fullName>
    </submittedName>
</protein>
<dbReference type="GO" id="GO:0003682">
    <property type="term" value="F:chromatin binding"/>
    <property type="evidence" value="ECO:0007669"/>
    <property type="project" value="TreeGrafter"/>
</dbReference>
<dbReference type="GO" id="GO:0006338">
    <property type="term" value="P:chromatin remodeling"/>
    <property type="evidence" value="ECO:0007669"/>
    <property type="project" value="TreeGrafter"/>
</dbReference>
<dbReference type="AlphaFoldDB" id="A0A2H1BSA2"/>
<dbReference type="PROSITE" id="PS51293">
    <property type="entry name" value="SANT"/>
    <property type="match status" value="1"/>
</dbReference>
<dbReference type="Pfam" id="PF22941">
    <property type="entry name" value="TADA2A-like_3rd"/>
    <property type="match status" value="1"/>
</dbReference>
<dbReference type="PANTHER" id="PTHR12374">
    <property type="entry name" value="TRANSCRIPTIONAL ADAPTOR 2 ADA2 -RELATED"/>
    <property type="match status" value="1"/>
</dbReference>
<evidence type="ECO:0000313" key="1">
    <source>
        <dbReference type="EMBL" id="THD18384.1"/>
    </source>
</evidence>
<reference evidence="1" key="1">
    <citation type="submission" date="2019-03" db="EMBL/GenBank/DDBJ databases">
        <title>Improved annotation for the trematode Fasciola hepatica.</title>
        <authorList>
            <person name="Choi Y.-J."/>
            <person name="Martin J."/>
            <person name="Mitreva M."/>
        </authorList>
    </citation>
    <scope>NUCLEOTIDE SEQUENCE [LARGE SCALE GENOMIC DNA]</scope>
</reference>
<keyword evidence="2" id="KW-1185">Reference proteome</keyword>
<sequence>MSHSLLRNCQCFLCGVEGGKHKKCHGYTIEKTDSSVPEYLFDPIWPTESAWRYHEELKLVGALETYGYGNWSEIASCVTDRTPIECKTHYDRFYITGLIGACTTATHNHLCYRVFDHTDSESNLQLPHSPHISPDGQSALGYMPCRDEFEYEFMNNAESVITAIPFGNISDELYRG</sequence>
<dbReference type="Gene3D" id="1.10.10.60">
    <property type="entry name" value="Homeodomain-like"/>
    <property type="match status" value="1"/>
</dbReference>
<comment type="caution">
    <text evidence="1">The sequence shown here is derived from an EMBL/GenBank/DDBJ whole genome shotgun (WGS) entry which is preliminary data.</text>
</comment>
<dbReference type="InterPro" id="IPR055141">
    <property type="entry name" value="TADA2A_B-like_dom"/>
</dbReference>
<dbReference type="Proteomes" id="UP000230066">
    <property type="component" value="Unassembled WGS sequence"/>
</dbReference>
<dbReference type="InterPro" id="IPR001005">
    <property type="entry name" value="SANT/Myb"/>
</dbReference>
<dbReference type="SUPFAM" id="SSF46689">
    <property type="entry name" value="Homeodomain-like"/>
    <property type="match status" value="1"/>
</dbReference>
<dbReference type="InterPro" id="IPR009057">
    <property type="entry name" value="Homeodomain-like_sf"/>
</dbReference>
<gene>
    <name evidence="1" type="ORF">D915_011170</name>
</gene>
<dbReference type="EMBL" id="JXXN02013411">
    <property type="protein sequence ID" value="THD18384.1"/>
    <property type="molecule type" value="Genomic_DNA"/>
</dbReference>
<dbReference type="GO" id="GO:0006357">
    <property type="term" value="P:regulation of transcription by RNA polymerase II"/>
    <property type="evidence" value="ECO:0007669"/>
    <property type="project" value="TreeGrafter"/>
</dbReference>
<dbReference type="GO" id="GO:0003713">
    <property type="term" value="F:transcription coactivator activity"/>
    <property type="evidence" value="ECO:0007669"/>
    <property type="project" value="TreeGrafter"/>
</dbReference>
<name>A0A2H1BSA2_FASHE</name>
<dbReference type="Pfam" id="PF00249">
    <property type="entry name" value="Myb_DNA-binding"/>
    <property type="match status" value="1"/>
</dbReference>
<dbReference type="InterPro" id="IPR017884">
    <property type="entry name" value="SANT_dom"/>
</dbReference>
<dbReference type="PANTHER" id="PTHR12374:SF63">
    <property type="entry name" value="TRANSCRIPTIONAL ADAPTER 2-BETA"/>
    <property type="match status" value="1"/>
</dbReference>
<evidence type="ECO:0000313" key="2">
    <source>
        <dbReference type="Proteomes" id="UP000230066"/>
    </source>
</evidence>
<dbReference type="CDD" id="cd00167">
    <property type="entry name" value="SANT"/>
    <property type="match status" value="1"/>
</dbReference>
<organism evidence="1 2">
    <name type="scientific">Fasciola hepatica</name>
    <name type="common">Liver fluke</name>
    <dbReference type="NCBI Taxonomy" id="6192"/>
    <lineage>
        <taxon>Eukaryota</taxon>
        <taxon>Metazoa</taxon>
        <taxon>Spiralia</taxon>
        <taxon>Lophotrochozoa</taxon>
        <taxon>Platyhelminthes</taxon>
        <taxon>Trematoda</taxon>
        <taxon>Digenea</taxon>
        <taxon>Plagiorchiida</taxon>
        <taxon>Echinostomata</taxon>
        <taxon>Echinostomatoidea</taxon>
        <taxon>Fasciolidae</taxon>
        <taxon>Fasciola</taxon>
    </lineage>
</organism>
<accession>A0A2H1BSA2</accession>